<keyword evidence="2" id="KW-1185">Reference proteome</keyword>
<protein>
    <submittedName>
        <fullName evidence="1">Uncharacterized protein</fullName>
    </submittedName>
</protein>
<gene>
    <name evidence="1" type="ORF">Tco_0652503</name>
</gene>
<sequence length="124" mass="14523">MNNNNKNILDAELIPVNEQVKIGISNFRIALEKTQPDVIYKFWYTVAYDVTAKSHFFKIDDQRGCSKTIRSISALRVNNMYQPWRTFLTMMKAIAFDCLRLPMLRLLLEMVTANNVDFANLIWE</sequence>
<dbReference type="Proteomes" id="UP001151760">
    <property type="component" value="Unassembled WGS sequence"/>
</dbReference>
<dbReference type="EMBL" id="BQNB010009027">
    <property type="protein sequence ID" value="GJS57719.1"/>
    <property type="molecule type" value="Genomic_DNA"/>
</dbReference>
<reference evidence="1" key="1">
    <citation type="journal article" date="2022" name="Int. J. Mol. Sci.">
        <title>Draft Genome of Tanacetum Coccineum: Genomic Comparison of Closely Related Tanacetum-Family Plants.</title>
        <authorList>
            <person name="Yamashiro T."/>
            <person name="Shiraishi A."/>
            <person name="Nakayama K."/>
            <person name="Satake H."/>
        </authorList>
    </citation>
    <scope>NUCLEOTIDE SEQUENCE</scope>
</reference>
<accession>A0ABQ4WXU9</accession>
<name>A0ABQ4WXU9_9ASTR</name>
<proteinExistence type="predicted"/>
<reference evidence="1" key="2">
    <citation type="submission" date="2022-01" db="EMBL/GenBank/DDBJ databases">
        <authorList>
            <person name="Yamashiro T."/>
            <person name="Shiraishi A."/>
            <person name="Satake H."/>
            <person name="Nakayama K."/>
        </authorList>
    </citation>
    <scope>NUCLEOTIDE SEQUENCE</scope>
</reference>
<organism evidence="1 2">
    <name type="scientific">Tanacetum coccineum</name>
    <dbReference type="NCBI Taxonomy" id="301880"/>
    <lineage>
        <taxon>Eukaryota</taxon>
        <taxon>Viridiplantae</taxon>
        <taxon>Streptophyta</taxon>
        <taxon>Embryophyta</taxon>
        <taxon>Tracheophyta</taxon>
        <taxon>Spermatophyta</taxon>
        <taxon>Magnoliopsida</taxon>
        <taxon>eudicotyledons</taxon>
        <taxon>Gunneridae</taxon>
        <taxon>Pentapetalae</taxon>
        <taxon>asterids</taxon>
        <taxon>campanulids</taxon>
        <taxon>Asterales</taxon>
        <taxon>Asteraceae</taxon>
        <taxon>Asteroideae</taxon>
        <taxon>Anthemideae</taxon>
        <taxon>Anthemidinae</taxon>
        <taxon>Tanacetum</taxon>
    </lineage>
</organism>
<comment type="caution">
    <text evidence="1">The sequence shown here is derived from an EMBL/GenBank/DDBJ whole genome shotgun (WGS) entry which is preliminary data.</text>
</comment>
<evidence type="ECO:0000313" key="1">
    <source>
        <dbReference type="EMBL" id="GJS57719.1"/>
    </source>
</evidence>
<evidence type="ECO:0000313" key="2">
    <source>
        <dbReference type="Proteomes" id="UP001151760"/>
    </source>
</evidence>